<dbReference type="FunFam" id="1.10.10.10:FF:000001">
    <property type="entry name" value="LysR family transcriptional regulator"/>
    <property type="match status" value="1"/>
</dbReference>
<dbReference type="SUPFAM" id="SSF46785">
    <property type="entry name" value="Winged helix' DNA-binding domain"/>
    <property type="match status" value="1"/>
</dbReference>
<sequence>MNLRDLSYLVALADCGHFGRAAERCHVSQPTLSAQIRKLEEFLGVTLFERTSRQVALTPAGEAVVARARRVLDEAEALVAEARGRAEPLAGPLALGIIPTLAPYLLPSLIPALAAAHPRLEPVFHEDLTAPLLALLRDHGLDACLVALPVEEPDLTALPLFEEPFLVAAAEGDPVTVGDPVPLARLGGARLLLLTDGHCLRDQALTVCRLAGAAVPAGGDFRATSLETLRQLAIAGRGHTLLPALACQRPTPGLVLRRLDPPASREIGLVHRSSSPRAAELALLAGTIRARLPAAVRALR</sequence>
<evidence type="ECO:0000259" key="6">
    <source>
        <dbReference type="PROSITE" id="PS50931"/>
    </source>
</evidence>
<keyword evidence="4" id="KW-0010">Activator</keyword>
<evidence type="ECO:0000256" key="5">
    <source>
        <dbReference type="ARBA" id="ARBA00023163"/>
    </source>
</evidence>
<name>A0A1Y6BJ05_9PROT</name>
<proteinExistence type="inferred from homology"/>
<accession>A0A1Y6BJ05</accession>
<dbReference type="Gene3D" id="3.40.190.10">
    <property type="entry name" value="Periplasmic binding protein-like II"/>
    <property type="match status" value="2"/>
</dbReference>
<keyword evidence="3" id="KW-0238">DNA-binding</keyword>
<dbReference type="InterPro" id="IPR036388">
    <property type="entry name" value="WH-like_DNA-bd_sf"/>
</dbReference>
<evidence type="ECO:0000313" key="7">
    <source>
        <dbReference type="EMBL" id="SMF10138.1"/>
    </source>
</evidence>
<dbReference type="STRING" id="560819.SAMN05428998_104309"/>
<dbReference type="Proteomes" id="UP000192917">
    <property type="component" value="Unassembled WGS sequence"/>
</dbReference>
<dbReference type="PRINTS" id="PR00039">
    <property type="entry name" value="HTHLYSR"/>
</dbReference>
<dbReference type="GO" id="GO:0003677">
    <property type="term" value="F:DNA binding"/>
    <property type="evidence" value="ECO:0007669"/>
    <property type="project" value="UniProtKB-KW"/>
</dbReference>
<dbReference type="RefSeq" id="WP_085122000.1">
    <property type="nucleotide sequence ID" value="NZ_FWZX01000004.1"/>
</dbReference>
<dbReference type="SUPFAM" id="SSF53850">
    <property type="entry name" value="Periplasmic binding protein-like II"/>
    <property type="match status" value="1"/>
</dbReference>
<evidence type="ECO:0000256" key="2">
    <source>
        <dbReference type="ARBA" id="ARBA00023015"/>
    </source>
</evidence>
<protein>
    <submittedName>
        <fullName evidence="7">Transcriptional regulator, LysR family</fullName>
    </submittedName>
</protein>
<dbReference type="CDD" id="cd08411">
    <property type="entry name" value="PBP2_OxyR"/>
    <property type="match status" value="1"/>
</dbReference>
<dbReference type="PROSITE" id="PS50931">
    <property type="entry name" value="HTH_LYSR"/>
    <property type="match status" value="1"/>
</dbReference>
<evidence type="ECO:0000256" key="3">
    <source>
        <dbReference type="ARBA" id="ARBA00023125"/>
    </source>
</evidence>
<evidence type="ECO:0000256" key="4">
    <source>
        <dbReference type="ARBA" id="ARBA00023159"/>
    </source>
</evidence>
<keyword evidence="2" id="KW-0805">Transcription regulation</keyword>
<feature type="domain" description="HTH lysR-type" evidence="6">
    <location>
        <begin position="1"/>
        <end position="58"/>
    </location>
</feature>
<dbReference type="EMBL" id="FWZX01000004">
    <property type="protein sequence ID" value="SMF10138.1"/>
    <property type="molecule type" value="Genomic_DNA"/>
</dbReference>
<organism evidence="7 8">
    <name type="scientific">Tistlia consotensis USBA 355</name>
    <dbReference type="NCBI Taxonomy" id="560819"/>
    <lineage>
        <taxon>Bacteria</taxon>
        <taxon>Pseudomonadati</taxon>
        <taxon>Pseudomonadota</taxon>
        <taxon>Alphaproteobacteria</taxon>
        <taxon>Rhodospirillales</taxon>
        <taxon>Rhodovibrionaceae</taxon>
        <taxon>Tistlia</taxon>
    </lineage>
</organism>
<dbReference type="PANTHER" id="PTHR30346">
    <property type="entry name" value="TRANSCRIPTIONAL DUAL REGULATOR HCAR-RELATED"/>
    <property type="match status" value="1"/>
</dbReference>
<evidence type="ECO:0000256" key="1">
    <source>
        <dbReference type="ARBA" id="ARBA00009437"/>
    </source>
</evidence>
<comment type="similarity">
    <text evidence="1">Belongs to the LysR transcriptional regulatory family.</text>
</comment>
<dbReference type="InterPro" id="IPR000847">
    <property type="entry name" value="LysR_HTH_N"/>
</dbReference>
<keyword evidence="5" id="KW-0804">Transcription</keyword>
<dbReference type="GO" id="GO:0032993">
    <property type="term" value="C:protein-DNA complex"/>
    <property type="evidence" value="ECO:0007669"/>
    <property type="project" value="TreeGrafter"/>
</dbReference>
<gene>
    <name evidence="7" type="ORF">SAMN05428998_104309</name>
</gene>
<reference evidence="7 8" key="1">
    <citation type="submission" date="2017-04" db="EMBL/GenBank/DDBJ databases">
        <authorList>
            <person name="Afonso C.L."/>
            <person name="Miller P.J."/>
            <person name="Scott M.A."/>
            <person name="Spackman E."/>
            <person name="Goraichik I."/>
            <person name="Dimitrov K.M."/>
            <person name="Suarez D.L."/>
            <person name="Swayne D.E."/>
        </authorList>
    </citation>
    <scope>NUCLEOTIDE SEQUENCE [LARGE SCALE GENOMIC DNA]</scope>
    <source>
        <strain evidence="7 8">USBA 355</strain>
    </source>
</reference>
<dbReference type="Gene3D" id="1.10.10.10">
    <property type="entry name" value="Winged helix-like DNA-binding domain superfamily/Winged helix DNA-binding domain"/>
    <property type="match status" value="1"/>
</dbReference>
<keyword evidence="8" id="KW-1185">Reference proteome</keyword>
<dbReference type="AlphaFoldDB" id="A0A1Y6BJ05"/>
<dbReference type="InterPro" id="IPR036390">
    <property type="entry name" value="WH_DNA-bd_sf"/>
</dbReference>
<dbReference type="PANTHER" id="PTHR30346:SF26">
    <property type="entry name" value="HYDROGEN PEROXIDE-INDUCIBLE GENES ACTIVATOR"/>
    <property type="match status" value="1"/>
</dbReference>
<dbReference type="Pfam" id="PF00126">
    <property type="entry name" value="HTH_1"/>
    <property type="match status" value="1"/>
</dbReference>
<dbReference type="Pfam" id="PF03466">
    <property type="entry name" value="LysR_substrate"/>
    <property type="match status" value="1"/>
</dbReference>
<dbReference type="InterPro" id="IPR005119">
    <property type="entry name" value="LysR_subst-bd"/>
</dbReference>
<dbReference type="GO" id="GO:0003700">
    <property type="term" value="F:DNA-binding transcription factor activity"/>
    <property type="evidence" value="ECO:0007669"/>
    <property type="project" value="InterPro"/>
</dbReference>
<evidence type="ECO:0000313" key="8">
    <source>
        <dbReference type="Proteomes" id="UP000192917"/>
    </source>
</evidence>